<keyword evidence="2" id="KW-1185">Reference proteome</keyword>
<protein>
    <submittedName>
        <fullName evidence="1">Mucin-2-like</fullName>
    </submittedName>
</protein>
<dbReference type="AlphaFoldDB" id="A0A6G0Z064"/>
<dbReference type="OrthoDB" id="6628769at2759"/>
<evidence type="ECO:0000313" key="1">
    <source>
        <dbReference type="EMBL" id="KAF0763516.1"/>
    </source>
</evidence>
<name>A0A6G0Z064_APHCR</name>
<dbReference type="Proteomes" id="UP000478052">
    <property type="component" value="Unassembled WGS sequence"/>
</dbReference>
<organism evidence="1 2">
    <name type="scientific">Aphis craccivora</name>
    <name type="common">Cowpea aphid</name>
    <dbReference type="NCBI Taxonomy" id="307492"/>
    <lineage>
        <taxon>Eukaryota</taxon>
        <taxon>Metazoa</taxon>
        <taxon>Ecdysozoa</taxon>
        <taxon>Arthropoda</taxon>
        <taxon>Hexapoda</taxon>
        <taxon>Insecta</taxon>
        <taxon>Pterygota</taxon>
        <taxon>Neoptera</taxon>
        <taxon>Paraneoptera</taxon>
        <taxon>Hemiptera</taxon>
        <taxon>Sternorrhyncha</taxon>
        <taxon>Aphidomorpha</taxon>
        <taxon>Aphidoidea</taxon>
        <taxon>Aphididae</taxon>
        <taxon>Aphidini</taxon>
        <taxon>Aphis</taxon>
        <taxon>Aphis</taxon>
    </lineage>
</organism>
<reference evidence="1 2" key="1">
    <citation type="submission" date="2019-08" db="EMBL/GenBank/DDBJ databases">
        <title>Whole genome of Aphis craccivora.</title>
        <authorList>
            <person name="Voronova N.V."/>
            <person name="Shulinski R.S."/>
            <person name="Bandarenka Y.V."/>
            <person name="Zhorov D.G."/>
            <person name="Warner D."/>
        </authorList>
    </citation>
    <scope>NUCLEOTIDE SEQUENCE [LARGE SCALE GENOMIC DNA]</scope>
    <source>
        <strain evidence="1">180601</strain>
        <tissue evidence="1">Whole Body</tissue>
    </source>
</reference>
<sequence>MDRRTTTTATTPLQQAAELLGRSQQLLRAASAEATVRSTTAEQVRRMSTEQLRRDPVLWAAYTRGWDDRTAVFLRATSVNLTPAEADRSRSPRRPVRLG</sequence>
<gene>
    <name evidence="1" type="ORF">FWK35_00019463</name>
</gene>
<comment type="caution">
    <text evidence="1">The sequence shown here is derived from an EMBL/GenBank/DDBJ whole genome shotgun (WGS) entry which is preliminary data.</text>
</comment>
<proteinExistence type="predicted"/>
<accession>A0A6G0Z064</accession>
<evidence type="ECO:0000313" key="2">
    <source>
        <dbReference type="Proteomes" id="UP000478052"/>
    </source>
</evidence>
<dbReference type="EMBL" id="VUJU01001864">
    <property type="protein sequence ID" value="KAF0763516.1"/>
    <property type="molecule type" value="Genomic_DNA"/>
</dbReference>